<protein>
    <recommendedName>
        <fullName evidence="2">BTB domain-containing protein</fullName>
    </recommendedName>
</protein>
<evidence type="ECO:0000313" key="3">
    <source>
        <dbReference type="EMBL" id="CUS12646.1"/>
    </source>
</evidence>
<dbReference type="Proteomes" id="UP001412239">
    <property type="component" value="Unassembled WGS sequence"/>
</dbReference>
<accession>A0A292PYJ7</accession>
<feature type="domain" description="BTB" evidence="2">
    <location>
        <begin position="29"/>
        <end position="98"/>
    </location>
</feature>
<dbReference type="SUPFAM" id="SSF54695">
    <property type="entry name" value="POZ domain"/>
    <property type="match status" value="1"/>
</dbReference>
<gene>
    <name evidence="3" type="ORF">GSTUAT00003258001</name>
</gene>
<organism evidence="3 4">
    <name type="scientific">Tuber aestivum</name>
    <name type="common">summer truffle</name>
    <dbReference type="NCBI Taxonomy" id="59557"/>
    <lineage>
        <taxon>Eukaryota</taxon>
        <taxon>Fungi</taxon>
        <taxon>Dikarya</taxon>
        <taxon>Ascomycota</taxon>
        <taxon>Pezizomycotina</taxon>
        <taxon>Pezizomycetes</taxon>
        <taxon>Pezizales</taxon>
        <taxon>Tuberaceae</taxon>
        <taxon>Tuber</taxon>
    </lineage>
</organism>
<evidence type="ECO:0000259" key="2">
    <source>
        <dbReference type="PROSITE" id="PS50097"/>
    </source>
</evidence>
<feature type="compositionally biased region" description="Basic and acidic residues" evidence="1">
    <location>
        <begin position="234"/>
        <end position="243"/>
    </location>
</feature>
<dbReference type="InterPro" id="IPR000210">
    <property type="entry name" value="BTB/POZ_dom"/>
</dbReference>
<dbReference type="InterPro" id="IPR011333">
    <property type="entry name" value="SKP1/BTB/POZ_sf"/>
</dbReference>
<feature type="region of interest" description="Disordered" evidence="1">
    <location>
        <begin position="223"/>
        <end position="243"/>
    </location>
</feature>
<evidence type="ECO:0000256" key="1">
    <source>
        <dbReference type="SAM" id="MobiDB-lite"/>
    </source>
</evidence>
<evidence type="ECO:0000313" key="4">
    <source>
        <dbReference type="Proteomes" id="UP001412239"/>
    </source>
</evidence>
<dbReference type="AlphaFoldDB" id="A0A292PYJ7"/>
<dbReference type="Gene3D" id="3.30.710.10">
    <property type="entry name" value="Potassium Channel Kv1.1, Chain A"/>
    <property type="match status" value="1"/>
</dbReference>
<dbReference type="PANTHER" id="PTHR47843">
    <property type="entry name" value="BTB DOMAIN-CONTAINING PROTEIN-RELATED"/>
    <property type="match status" value="1"/>
</dbReference>
<name>A0A292PYJ7_9PEZI</name>
<proteinExistence type="predicted"/>
<reference evidence="3" key="1">
    <citation type="submission" date="2015-10" db="EMBL/GenBank/DDBJ databases">
        <authorList>
            <person name="Regsiter A."/>
            <person name="william w."/>
        </authorList>
    </citation>
    <scope>NUCLEOTIDE SEQUENCE</scope>
    <source>
        <strain evidence="3">Montdore</strain>
    </source>
</reference>
<dbReference type="PROSITE" id="PS50097">
    <property type="entry name" value="BTB"/>
    <property type="match status" value="1"/>
</dbReference>
<keyword evidence="4" id="KW-1185">Reference proteome</keyword>
<sequence>MAHPFYVKPVPNSPTTKHSPNYKDFLFGGTVTLLVGIYRERMEIHKKLLTSLSPELTKHVYNNMREGTENTIGLPEEEGETITHFTEWAYTGEYALYPPPANTNSYTEPGQDPWSNLYKHLQIYVFSDKFNIPILKRLAESKFHSEISPLHPNGGKDVVGLVKLIDHAYKNIPNSDPILKFLTQYASWKLELLRPSERFHGLMLQRPEFLKALLMNLQGPSTKPTAAAPQFHQTRGETARLFG</sequence>
<dbReference type="EMBL" id="LN890987">
    <property type="protein sequence ID" value="CUS12646.1"/>
    <property type="molecule type" value="Genomic_DNA"/>
</dbReference>